<protein>
    <submittedName>
        <fullName evidence="1">Uncharacterized protein</fullName>
    </submittedName>
</protein>
<name>A0A9P9HFF2_FUSRE</name>
<dbReference type="AlphaFoldDB" id="A0A9P9HFF2"/>
<keyword evidence="2" id="KW-1185">Reference proteome</keyword>
<evidence type="ECO:0000313" key="1">
    <source>
        <dbReference type="EMBL" id="KAH7255953.1"/>
    </source>
</evidence>
<organism evidence="1 2">
    <name type="scientific">Fusarium redolens</name>
    <dbReference type="NCBI Taxonomy" id="48865"/>
    <lineage>
        <taxon>Eukaryota</taxon>
        <taxon>Fungi</taxon>
        <taxon>Dikarya</taxon>
        <taxon>Ascomycota</taxon>
        <taxon>Pezizomycotina</taxon>
        <taxon>Sordariomycetes</taxon>
        <taxon>Hypocreomycetidae</taxon>
        <taxon>Hypocreales</taxon>
        <taxon>Nectriaceae</taxon>
        <taxon>Fusarium</taxon>
        <taxon>Fusarium redolens species complex</taxon>
    </lineage>
</organism>
<dbReference type="GeneID" id="70215699"/>
<proteinExistence type="predicted"/>
<comment type="caution">
    <text evidence="1">The sequence shown here is derived from an EMBL/GenBank/DDBJ whole genome shotgun (WGS) entry which is preliminary data.</text>
</comment>
<accession>A0A9P9HFF2</accession>
<sequence length="112" mass="12627">MVGYDTKNGSLFAGDVNFATEPTPLDFRHCVLRCNLQPLWSCTSNTNAQHCKKLLAQACRDPNPRSLRIAYPSDLRSAPHSCRRFQRLSKLAAFRNDPTFALTTTRNKHCSS</sequence>
<dbReference type="RefSeq" id="XP_046051522.1">
    <property type="nucleotide sequence ID" value="XM_046185745.1"/>
</dbReference>
<dbReference type="EMBL" id="JAGMUX010000006">
    <property type="protein sequence ID" value="KAH7255953.1"/>
    <property type="molecule type" value="Genomic_DNA"/>
</dbReference>
<dbReference type="Proteomes" id="UP000720189">
    <property type="component" value="Unassembled WGS sequence"/>
</dbReference>
<evidence type="ECO:0000313" key="2">
    <source>
        <dbReference type="Proteomes" id="UP000720189"/>
    </source>
</evidence>
<reference evidence="1" key="1">
    <citation type="journal article" date="2021" name="Nat. Commun.">
        <title>Genetic determinants of endophytism in the Arabidopsis root mycobiome.</title>
        <authorList>
            <person name="Mesny F."/>
            <person name="Miyauchi S."/>
            <person name="Thiergart T."/>
            <person name="Pickel B."/>
            <person name="Atanasova L."/>
            <person name="Karlsson M."/>
            <person name="Huettel B."/>
            <person name="Barry K.W."/>
            <person name="Haridas S."/>
            <person name="Chen C."/>
            <person name="Bauer D."/>
            <person name="Andreopoulos W."/>
            <person name="Pangilinan J."/>
            <person name="LaButti K."/>
            <person name="Riley R."/>
            <person name="Lipzen A."/>
            <person name="Clum A."/>
            <person name="Drula E."/>
            <person name="Henrissat B."/>
            <person name="Kohler A."/>
            <person name="Grigoriev I.V."/>
            <person name="Martin F.M."/>
            <person name="Hacquard S."/>
        </authorList>
    </citation>
    <scope>NUCLEOTIDE SEQUENCE</scope>
    <source>
        <strain evidence="1">MPI-CAGE-AT-0023</strain>
    </source>
</reference>
<gene>
    <name evidence="1" type="ORF">BKA55DRAFT_338428</name>
</gene>